<dbReference type="GO" id="GO:0016787">
    <property type="term" value="F:hydrolase activity"/>
    <property type="evidence" value="ECO:0007669"/>
    <property type="project" value="UniProtKB-KW"/>
</dbReference>
<dbReference type="Pfam" id="PF09411">
    <property type="entry name" value="PagL"/>
    <property type="match status" value="1"/>
</dbReference>
<evidence type="ECO:0000256" key="1">
    <source>
        <dbReference type="ARBA" id="ARBA00004442"/>
    </source>
</evidence>
<protein>
    <submittedName>
        <fullName evidence="2">Acyloxyacyl hydrolase</fullName>
    </submittedName>
</protein>
<dbReference type="Proteomes" id="UP001169027">
    <property type="component" value="Unassembled WGS sequence"/>
</dbReference>
<proteinExistence type="predicted"/>
<dbReference type="PIRSF" id="PIRSF029681">
    <property type="entry name" value="PagL"/>
    <property type="match status" value="1"/>
</dbReference>
<keyword evidence="3" id="KW-1185">Reference proteome</keyword>
<comment type="subcellular location">
    <subcellularLocation>
        <location evidence="1">Cell outer membrane</location>
    </subcellularLocation>
</comment>
<name>A0ABT8RZL8_9BURK</name>
<sequence length="166" mass="18572">MAAPADGAPGIYIDLGRGDPDTDSLTLGYAMPWSWRGSPAPGGPLSFYWDFFLSQWRAPLPPNGADKRSYTQLGAIANWRWRFNQGESPWFVEAGIGATVMDQLYRTPDREFSTAFQFTEQLGVGLSLGAQGAHEVSLRFQHFSNAGIKEPNPGENFVRVRYLYRY</sequence>
<keyword evidence="2" id="KW-0378">Hydrolase</keyword>
<organism evidence="2 3">
    <name type="scientific">Variovorax ginsengisoli</name>
    <dbReference type="NCBI Taxonomy" id="363844"/>
    <lineage>
        <taxon>Bacteria</taxon>
        <taxon>Pseudomonadati</taxon>
        <taxon>Pseudomonadota</taxon>
        <taxon>Betaproteobacteria</taxon>
        <taxon>Burkholderiales</taxon>
        <taxon>Comamonadaceae</taxon>
        <taxon>Variovorax</taxon>
    </lineage>
</organism>
<evidence type="ECO:0000313" key="3">
    <source>
        <dbReference type="Proteomes" id="UP001169027"/>
    </source>
</evidence>
<accession>A0ABT8RZL8</accession>
<gene>
    <name evidence="2" type="ORF">Q2T77_03680</name>
</gene>
<evidence type="ECO:0000313" key="2">
    <source>
        <dbReference type="EMBL" id="MDO1531379.1"/>
    </source>
</evidence>
<comment type="caution">
    <text evidence="2">The sequence shown here is derived from an EMBL/GenBank/DDBJ whole genome shotgun (WGS) entry which is preliminary data.</text>
</comment>
<reference evidence="2" key="1">
    <citation type="submission" date="2023-06" db="EMBL/GenBank/DDBJ databases">
        <authorList>
            <person name="Jiang Y."/>
            <person name="Liu Q."/>
        </authorList>
    </citation>
    <scope>NUCLEOTIDE SEQUENCE</scope>
    <source>
        <strain evidence="2">CGMCC 1.12090</strain>
    </source>
</reference>
<dbReference type="InterPro" id="IPR018550">
    <property type="entry name" value="Lipid-A_deacylase-rel"/>
</dbReference>
<dbReference type="Gene3D" id="2.40.160.20">
    <property type="match status" value="1"/>
</dbReference>
<dbReference type="SUPFAM" id="SSF56925">
    <property type="entry name" value="OMPA-like"/>
    <property type="match status" value="1"/>
</dbReference>
<dbReference type="InterPro" id="IPR011250">
    <property type="entry name" value="OMP/PagP_B-barrel"/>
</dbReference>
<dbReference type="EMBL" id="JAUKVY010000002">
    <property type="protein sequence ID" value="MDO1531379.1"/>
    <property type="molecule type" value="Genomic_DNA"/>
</dbReference>